<dbReference type="SUPFAM" id="SSF48371">
    <property type="entry name" value="ARM repeat"/>
    <property type="match status" value="1"/>
</dbReference>
<organism evidence="1 2">
    <name type="scientific">Candidatus Woykebacteria bacterium RIFCSPHIGHO2_12_FULL_45_10</name>
    <dbReference type="NCBI Taxonomy" id="1802603"/>
    <lineage>
        <taxon>Bacteria</taxon>
        <taxon>Candidatus Woykeibacteriota</taxon>
    </lineage>
</organism>
<proteinExistence type="predicted"/>
<dbReference type="Gene3D" id="1.25.10.90">
    <property type="match status" value="1"/>
</dbReference>
<dbReference type="Pfam" id="PF08713">
    <property type="entry name" value="DNA_alkylation"/>
    <property type="match status" value="1"/>
</dbReference>
<reference evidence="1 2" key="1">
    <citation type="journal article" date="2016" name="Nat. Commun.">
        <title>Thousands of microbial genomes shed light on interconnected biogeochemical processes in an aquifer system.</title>
        <authorList>
            <person name="Anantharaman K."/>
            <person name="Brown C.T."/>
            <person name="Hug L.A."/>
            <person name="Sharon I."/>
            <person name="Castelle C.J."/>
            <person name="Probst A.J."/>
            <person name="Thomas B.C."/>
            <person name="Singh A."/>
            <person name="Wilkins M.J."/>
            <person name="Karaoz U."/>
            <person name="Brodie E.L."/>
            <person name="Williams K.H."/>
            <person name="Hubbard S.S."/>
            <person name="Banfield J.F."/>
        </authorList>
    </citation>
    <scope>NUCLEOTIDE SEQUENCE [LARGE SCALE GENOMIC DNA]</scope>
</reference>
<evidence type="ECO:0000313" key="2">
    <source>
        <dbReference type="Proteomes" id="UP000178068"/>
    </source>
</evidence>
<dbReference type="PANTHER" id="PTHR34070">
    <property type="entry name" value="ARMADILLO-TYPE FOLD"/>
    <property type="match status" value="1"/>
</dbReference>
<dbReference type="InterPro" id="IPR016024">
    <property type="entry name" value="ARM-type_fold"/>
</dbReference>
<dbReference type="PANTHER" id="PTHR34070:SF1">
    <property type="entry name" value="DNA ALKYLATION REPAIR PROTEIN"/>
    <property type="match status" value="1"/>
</dbReference>
<gene>
    <name evidence="1" type="ORF">A3F35_03475</name>
</gene>
<dbReference type="AlphaFoldDB" id="A0A1G1WSZ9"/>
<dbReference type="EMBL" id="MHCZ01000002">
    <property type="protein sequence ID" value="OGY30470.1"/>
    <property type="molecule type" value="Genomic_DNA"/>
</dbReference>
<sequence length="233" mass="26805">MLEDLITELRKLATAEKAKASAWFFKTGPGQYGEGDQFIGVTVPEQRKIAKQFKDLPLLEVENLLRSPIHEERLVALVILVSQFQKADPKTQKEIYNFYLANTNYVNNWDLVDSSAGYIVGTYLLDKPRDILYELAKSNNLWERRIAMVATFAFITNGDPKDALKVAKILLNDRHDLIQKAVGWMLREVGKRCGESHLTHFLDQHAAAMPRTALRYAIEHFPPEERQKYLKMK</sequence>
<protein>
    <submittedName>
        <fullName evidence="1">DNA alkylation repair protein</fullName>
    </submittedName>
</protein>
<comment type="caution">
    <text evidence="1">The sequence shown here is derived from an EMBL/GenBank/DDBJ whole genome shotgun (WGS) entry which is preliminary data.</text>
</comment>
<dbReference type="STRING" id="1802603.A3F35_03475"/>
<evidence type="ECO:0000313" key="1">
    <source>
        <dbReference type="EMBL" id="OGY30470.1"/>
    </source>
</evidence>
<accession>A0A1G1WSZ9</accession>
<dbReference type="InterPro" id="IPR014825">
    <property type="entry name" value="DNA_alkylation"/>
</dbReference>
<name>A0A1G1WSZ9_9BACT</name>
<dbReference type="Proteomes" id="UP000178068">
    <property type="component" value="Unassembled WGS sequence"/>
</dbReference>
<dbReference type="CDD" id="cd06561">
    <property type="entry name" value="AlkD_like"/>
    <property type="match status" value="1"/>
</dbReference>